<protein>
    <recommendedName>
        <fullName evidence="3">protein-histidine N-methyltransferase</fullName>
        <ecNumber evidence="3">2.1.1.85</ecNumber>
    </recommendedName>
</protein>
<dbReference type="Pfam" id="PF10294">
    <property type="entry name" value="Methyltransf_16"/>
    <property type="match status" value="1"/>
</dbReference>
<dbReference type="PANTHER" id="PTHR14614:SF39">
    <property type="entry name" value="HISTIDINE PROTEIN METHYLTRANSFERASE 1 HOMOLOG"/>
    <property type="match status" value="1"/>
</dbReference>
<dbReference type="PANTHER" id="PTHR14614">
    <property type="entry name" value="HEPATOCELLULAR CARCINOMA-ASSOCIATED ANTIGEN"/>
    <property type="match status" value="1"/>
</dbReference>
<evidence type="ECO:0000256" key="10">
    <source>
        <dbReference type="SAM" id="Phobius"/>
    </source>
</evidence>
<keyword evidence="6 11" id="KW-0808">Transferase</keyword>
<dbReference type="Gene3D" id="3.40.50.150">
    <property type="entry name" value="Vaccinia Virus protein VP39"/>
    <property type="match status" value="1"/>
</dbReference>
<dbReference type="OrthoDB" id="1723750at2759"/>
<keyword evidence="8" id="KW-0539">Nucleus</keyword>
<keyword evidence="7" id="KW-0949">S-adenosyl-L-methionine</keyword>
<gene>
    <name evidence="11" type="ORF">AMK59_8102</name>
</gene>
<dbReference type="Proteomes" id="UP000051574">
    <property type="component" value="Unassembled WGS sequence"/>
</dbReference>
<evidence type="ECO:0000256" key="5">
    <source>
        <dbReference type="ARBA" id="ARBA00022603"/>
    </source>
</evidence>
<comment type="caution">
    <text evidence="11">The sequence shown here is derived from an EMBL/GenBank/DDBJ whole genome shotgun (WGS) entry which is preliminary data.</text>
</comment>
<feature type="transmembrane region" description="Helical" evidence="10">
    <location>
        <begin position="53"/>
        <end position="76"/>
    </location>
</feature>
<evidence type="ECO:0000256" key="9">
    <source>
        <dbReference type="ARBA" id="ARBA00038126"/>
    </source>
</evidence>
<accession>A0A0T6ATS7</accession>
<evidence type="ECO:0000256" key="2">
    <source>
        <dbReference type="ARBA" id="ARBA00004496"/>
    </source>
</evidence>
<keyword evidence="5 11" id="KW-0489">Methyltransferase</keyword>
<dbReference type="InterPro" id="IPR019410">
    <property type="entry name" value="Methyltransf_16"/>
</dbReference>
<evidence type="ECO:0000313" key="12">
    <source>
        <dbReference type="Proteomes" id="UP000051574"/>
    </source>
</evidence>
<dbReference type="EC" id="2.1.1.85" evidence="3"/>
<name>A0A0T6ATS7_9SCAR</name>
<dbReference type="AlphaFoldDB" id="A0A0T6ATS7"/>
<dbReference type="CDD" id="cd02440">
    <property type="entry name" value="AdoMet_MTases"/>
    <property type="match status" value="1"/>
</dbReference>
<evidence type="ECO:0000313" key="11">
    <source>
        <dbReference type="EMBL" id="KRT78151.1"/>
    </source>
</evidence>
<proteinExistence type="inferred from homology"/>
<sequence>MKQNHHDTIISAITNHSDLEAGVYEGGLKIWECTQDLISFMCNEGINLKNKTILDLGCGIGIVGIFSLLQGAYVYFQDYNPEVILSATIPNVFLNVGNVENSMKTSKFYSGDWQSFLVLMKNDNIKFDFILTSETIYNIDNYNKLYAIFTNCLKENGVIYIAAKTHYFGVGGGLR</sequence>
<feature type="non-terminal residue" evidence="11">
    <location>
        <position position="175"/>
    </location>
</feature>
<dbReference type="InterPro" id="IPR029063">
    <property type="entry name" value="SAM-dependent_MTases_sf"/>
</dbReference>
<comment type="similarity">
    <text evidence="9">Belongs to the methyltransferase superfamily. METTL18 family.</text>
</comment>
<evidence type="ECO:0000256" key="4">
    <source>
        <dbReference type="ARBA" id="ARBA00022490"/>
    </source>
</evidence>
<keyword evidence="10" id="KW-1133">Transmembrane helix</keyword>
<evidence type="ECO:0000256" key="8">
    <source>
        <dbReference type="ARBA" id="ARBA00023242"/>
    </source>
</evidence>
<evidence type="ECO:0000256" key="3">
    <source>
        <dbReference type="ARBA" id="ARBA00012533"/>
    </source>
</evidence>
<keyword evidence="4" id="KW-0963">Cytoplasm</keyword>
<dbReference type="EMBL" id="LJIG01022902">
    <property type="protein sequence ID" value="KRT78151.1"/>
    <property type="molecule type" value="Genomic_DNA"/>
</dbReference>
<evidence type="ECO:0000256" key="6">
    <source>
        <dbReference type="ARBA" id="ARBA00022679"/>
    </source>
</evidence>
<comment type="subcellular location">
    <subcellularLocation>
        <location evidence="2">Cytoplasm</location>
    </subcellularLocation>
    <subcellularLocation>
        <location evidence="1">Nucleus</location>
    </subcellularLocation>
</comment>
<dbReference type="SUPFAM" id="SSF53335">
    <property type="entry name" value="S-adenosyl-L-methionine-dependent methyltransferases"/>
    <property type="match status" value="1"/>
</dbReference>
<dbReference type="GO" id="GO:0005737">
    <property type="term" value="C:cytoplasm"/>
    <property type="evidence" value="ECO:0007669"/>
    <property type="project" value="UniProtKB-SubCell"/>
</dbReference>
<reference evidence="11 12" key="1">
    <citation type="submission" date="2015-09" db="EMBL/GenBank/DDBJ databases">
        <title>Draft genome of the scarab beetle Oryctes borbonicus.</title>
        <authorList>
            <person name="Meyer J.M."/>
            <person name="Markov G.V."/>
            <person name="Baskaran P."/>
            <person name="Herrmann M."/>
            <person name="Sommer R.J."/>
            <person name="Roedelsperger C."/>
        </authorList>
    </citation>
    <scope>NUCLEOTIDE SEQUENCE [LARGE SCALE GENOMIC DNA]</scope>
    <source>
        <strain evidence="11">OB123</strain>
        <tissue evidence="11">Whole animal</tissue>
    </source>
</reference>
<dbReference type="GO" id="GO:0005634">
    <property type="term" value="C:nucleus"/>
    <property type="evidence" value="ECO:0007669"/>
    <property type="project" value="UniProtKB-SubCell"/>
</dbReference>
<dbReference type="GO" id="GO:0018064">
    <property type="term" value="F:protein-L-histidine N-tele-methyltransferase activity"/>
    <property type="evidence" value="ECO:0007669"/>
    <property type="project" value="UniProtKB-EC"/>
</dbReference>
<keyword evidence="12" id="KW-1185">Reference proteome</keyword>
<dbReference type="GO" id="GO:0032259">
    <property type="term" value="P:methylation"/>
    <property type="evidence" value="ECO:0007669"/>
    <property type="project" value="UniProtKB-KW"/>
</dbReference>
<organism evidence="11 12">
    <name type="scientific">Oryctes borbonicus</name>
    <dbReference type="NCBI Taxonomy" id="1629725"/>
    <lineage>
        <taxon>Eukaryota</taxon>
        <taxon>Metazoa</taxon>
        <taxon>Ecdysozoa</taxon>
        <taxon>Arthropoda</taxon>
        <taxon>Hexapoda</taxon>
        <taxon>Insecta</taxon>
        <taxon>Pterygota</taxon>
        <taxon>Neoptera</taxon>
        <taxon>Endopterygota</taxon>
        <taxon>Coleoptera</taxon>
        <taxon>Polyphaga</taxon>
        <taxon>Scarabaeiformia</taxon>
        <taxon>Scarabaeidae</taxon>
        <taxon>Dynastinae</taxon>
        <taxon>Oryctes</taxon>
    </lineage>
</organism>
<keyword evidence="10" id="KW-0472">Membrane</keyword>
<evidence type="ECO:0000256" key="1">
    <source>
        <dbReference type="ARBA" id="ARBA00004123"/>
    </source>
</evidence>
<keyword evidence="10" id="KW-0812">Transmembrane</keyword>
<evidence type="ECO:0000256" key="7">
    <source>
        <dbReference type="ARBA" id="ARBA00022691"/>
    </source>
</evidence>